<evidence type="ECO:0000256" key="8">
    <source>
        <dbReference type="ARBA" id="ARBA00022833"/>
    </source>
</evidence>
<evidence type="ECO:0000313" key="17">
    <source>
        <dbReference type="EMBL" id="KKW43025.1"/>
    </source>
</evidence>
<comment type="caution">
    <text evidence="17">The sequence shown here is derived from an EMBL/GenBank/DDBJ whole genome shotgun (WGS) entry which is preliminary data.</text>
</comment>
<dbReference type="EMBL" id="LCRX01000001">
    <property type="protein sequence ID" value="KKW43025.1"/>
    <property type="molecule type" value="Genomic_DNA"/>
</dbReference>
<feature type="binding site" evidence="14">
    <location>
        <position position="142"/>
    </location>
    <ligand>
        <name>substrate</name>
    </ligand>
</feature>
<keyword evidence="12" id="KW-0378">Hydrolase</keyword>
<name>A0A0G1YIJ5_9BACT</name>
<gene>
    <name evidence="17" type="ORF">UY92_C0001G0039</name>
</gene>
<dbReference type="InterPro" id="IPR016192">
    <property type="entry name" value="APOBEC/CMP_deaminase_Zn-bd"/>
</dbReference>
<dbReference type="Pfam" id="PF01872">
    <property type="entry name" value="RibD_C"/>
    <property type="match status" value="1"/>
</dbReference>
<feature type="binding site" evidence="14">
    <location>
        <position position="144"/>
    </location>
    <ligand>
        <name>NADP(+)</name>
        <dbReference type="ChEBI" id="CHEBI:58349"/>
    </ligand>
</feature>
<comment type="cofactor">
    <cofactor evidence="12 15">
        <name>Zn(2+)</name>
        <dbReference type="ChEBI" id="CHEBI:29105"/>
    </cofactor>
    <text evidence="12 15">Binds 1 zinc ion.</text>
</comment>
<evidence type="ECO:0000256" key="11">
    <source>
        <dbReference type="ARBA" id="ARBA00023268"/>
    </source>
</evidence>
<dbReference type="PROSITE" id="PS00903">
    <property type="entry name" value="CYT_DCMP_DEAMINASES_1"/>
    <property type="match status" value="1"/>
</dbReference>
<dbReference type="GO" id="GO:0008270">
    <property type="term" value="F:zinc ion binding"/>
    <property type="evidence" value="ECO:0007669"/>
    <property type="project" value="InterPro"/>
</dbReference>
<dbReference type="InterPro" id="IPR024072">
    <property type="entry name" value="DHFR-like_dom_sf"/>
</dbReference>
<evidence type="ECO:0000256" key="7">
    <source>
        <dbReference type="ARBA" id="ARBA00022723"/>
    </source>
</evidence>
<comment type="similarity">
    <text evidence="5 12">In the C-terminal section; belongs to the HTP reductase family.</text>
</comment>
<dbReference type="AlphaFoldDB" id="A0A0G1YIJ5"/>
<dbReference type="InterPro" id="IPR016193">
    <property type="entry name" value="Cytidine_deaminase-like"/>
</dbReference>
<dbReference type="PANTHER" id="PTHR38011">
    <property type="entry name" value="DIHYDROFOLATE REDUCTASE FAMILY PROTEIN (AFU_ORTHOLOGUE AFUA_8G06820)"/>
    <property type="match status" value="1"/>
</dbReference>
<dbReference type="InterPro" id="IPR002734">
    <property type="entry name" value="RibDG_C"/>
</dbReference>
<dbReference type="Proteomes" id="UP000033870">
    <property type="component" value="Unassembled WGS sequence"/>
</dbReference>
<feature type="binding site" evidence="14">
    <location>
        <position position="263"/>
    </location>
    <ligand>
        <name>substrate</name>
    </ligand>
</feature>
<comment type="pathway">
    <text evidence="3 12">Cofactor biosynthesis; riboflavin biosynthesis; 5-amino-6-(D-ribitylamino)uracil from GTP: step 3/4.</text>
</comment>
<dbReference type="Gene3D" id="3.40.140.10">
    <property type="entry name" value="Cytidine Deaminase, domain 2"/>
    <property type="match status" value="1"/>
</dbReference>
<evidence type="ECO:0000256" key="2">
    <source>
        <dbReference type="ARBA" id="ARBA00004882"/>
    </source>
</evidence>
<dbReference type="PANTHER" id="PTHR38011:SF7">
    <property type="entry name" value="2,5-DIAMINO-6-RIBOSYLAMINO-4(3H)-PYRIMIDINONE 5'-PHOSPHATE REDUCTASE"/>
    <property type="match status" value="1"/>
</dbReference>
<dbReference type="InterPro" id="IPR004794">
    <property type="entry name" value="Eubact_RibD"/>
</dbReference>
<evidence type="ECO:0000256" key="3">
    <source>
        <dbReference type="ARBA" id="ARBA00004910"/>
    </source>
</evidence>
<dbReference type="InterPro" id="IPR011549">
    <property type="entry name" value="RibD_C"/>
</dbReference>
<dbReference type="EC" id="1.1.1.193" evidence="12"/>
<feature type="binding site" evidence="15">
    <location>
        <position position="45"/>
    </location>
    <ligand>
        <name>Zn(2+)</name>
        <dbReference type="ChEBI" id="CHEBI:29105"/>
        <note>catalytic</note>
    </ligand>
</feature>
<evidence type="ECO:0000256" key="9">
    <source>
        <dbReference type="ARBA" id="ARBA00022857"/>
    </source>
</evidence>
<protein>
    <recommendedName>
        <fullName evidence="12">Riboflavin biosynthesis protein RibD</fullName>
    </recommendedName>
    <domain>
        <recommendedName>
            <fullName evidence="12">Diaminohydroxyphosphoribosylaminopyrimidine deaminase</fullName>
            <shortName evidence="12">DRAP deaminase</shortName>
            <ecNumber evidence="12">3.5.4.26</ecNumber>
        </recommendedName>
        <alternativeName>
            <fullName evidence="12">Riboflavin-specific deaminase</fullName>
        </alternativeName>
    </domain>
    <domain>
        <recommendedName>
            <fullName evidence="12">5-amino-6-(5-phosphoribosylamino)uracil reductase</fullName>
            <ecNumber evidence="12">1.1.1.193</ecNumber>
        </recommendedName>
        <alternativeName>
            <fullName evidence="12">HTP reductase</fullName>
        </alternativeName>
    </domain>
</protein>
<dbReference type="GO" id="GO:0008835">
    <property type="term" value="F:diaminohydroxyphosphoribosylaminopyrimidine deaminase activity"/>
    <property type="evidence" value="ECO:0007669"/>
    <property type="project" value="UniProtKB-EC"/>
</dbReference>
<feature type="binding site" evidence="14">
    <location>
        <position position="178"/>
    </location>
    <ligand>
        <name>substrate</name>
    </ligand>
</feature>
<dbReference type="STRING" id="1619044.UY92_C0001G0039"/>
<dbReference type="Pfam" id="PF00383">
    <property type="entry name" value="dCMP_cyt_deam_1"/>
    <property type="match status" value="1"/>
</dbReference>
<sequence>MVKGGRVVAAGYTQPAGHNHAEVEAIRRAGKRAAGSTLYVTLEPCCHFGQTPPCTDAIVAAGIVRVIAGMKDPYPKVNGGGVKILRQRGIRAEFIPARSRLARQIRLINQPFLKWVATGLPYVVVKAAVSLDGKIATRAGDSKWITGEAARADARLERSQCDAVIVGAGTVAADNPELAAHGPYKQKNLLRVIIDPRLSSDLEKKVFRDEFVFVAATGAAPAARQRTWALSGIRYHTFGKRKVSIAKLLAYLAAMGVRSVYVEGGSGVNGSWYDAALKDRRLIDRIIYYIAPKLIGGQAAVSAISGRGAVSVEAGLALKDPEYTILRPDIKVAGFVNYF</sequence>
<dbReference type="Gene3D" id="3.40.430.10">
    <property type="entry name" value="Dihydrofolate Reductase, subunit A"/>
    <property type="match status" value="1"/>
</dbReference>
<dbReference type="PIRSF" id="PIRSF006769">
    <property type="entry name" value="RibD"/>
    <property type="match status" value="1"/>
</dbReference>
<feature type="domain" description="CMP/dCMP-type deaminase" evidence="16">
    <location>
        <begin position="1"/>
        <end position="93"/>
    </location>
</feature>
<keyword evidence="11" id="KW-0511">Multifunctional enzyme</keyword>
<keyword evidence="10 12" id="KW-0560">Oxidoreductase</keyword>
<dbReference type="UniPathway" id="UPA00275">
    <property type="reaction ID" value="UER00401"/>
</dbReference>
<dbReference type="InterPro" id="IPR050765">
    <property type="entry name" value="Riboflavin_Biosynth_HTPR"/>
</dbReference>
<comment type="pathway">
    <text evidence="2 12">Cofactor biosynthesis; riboflavin biosynthesis; 5-amino-6-(D-ribitylamino)uracil from GTP: step 2/4.</text>
</comment>
<dbReference type="GO" id="GO:0008703">
    <property type="term" value="F:5-amino-6-(5-phosphoribosylamino)uracil reductase activity"/>
    <property type="evidence" value="ECO:0007669"/>
    <property type="project" value="UniProtKB-EC"/>
</dbReference>
<dbReference type="SUPFAM" id="SSF53927">
    <property type="entry name" value="Cytidine deaminase-like"/>
    <property type="match status" value="1"/>
</dbReference>
<comment type="function">
    <text evidence="1 12">Converts 2,5-diamino-6-(ribosylamino)-4(3h)-pyrimidinone 5'-phosphate into 5-amino-6-(ribosylamino)-2,4(1h,3h)-pyrimidinedione 5'-phosphate.</text>
</comment>
<evidence type="ECO:0000313" key="18">
    <source>
        <dbReference type="Proteomes" id="UP000033870"/>
    </source>
</evidence>
<dbReference type="EC" id="3.5.4.26" evidence="12"/>
<feature type="binding site" evidence="14">
    <location>
        <position position="174"/>
    </location>
    <ligand>
        <name>NADP(+)</name>
        <dbReference type="ChEBI" id="CHEBI:58349"/>
    </ligand>
</feature>
<dbReference type="GO" id="GO:0050661">
    <property type="term" value="F:NADP binding"/>
    <property type="evidence" value="ECO:0007669"/>
    <property type="project" value="InterPro"/>
</dbReference>
<evidence type="ECO:0000256" key="4">
    <source>
        <dbReference type="ARBA" id="ARBA00005259"/>
    </source>
</evidence>
<feature type="binding site" evidence="14">
    <location>
        <position position="170"/>
    </location>
    <ligand>
        <name>NADP(+)</name>
        <dbReference type="ChEBI" id="CHEBI:58349"/>
    </ligand>
</feature>
<comment type="similarity">
    <text evidence="4 12">In the N-terminal section; belongs to the cytidine and deoxycytidylate deaminase family.</text>
</comment>
<dbReference type="NCBIfam" id="TIGR00227">
    <property type="entry name" value="ribD_Cterm"/>
    <property type="match status" value="1"/>
</dbReference>
<keyword evidence="8 12" id="KW-0862">Zinc</keyword>
<evidence type="ECO:0000256" key="1">
    <source>
        <dbReference type="ARBA" id="ARBA00002151"/>
    </source>
</evidence>
<evidence type="ECO:0000256" key="12">
    <source>
        <dbReference type="PIRNR" id="PIRNR006769"/>
    </source>
</evidence>
<evidence type="ECO:0000256" key="13">
    <source>
        <dbReference type="PIRSR" id="PIRSR006769-1"/>
    </source>
</evidence>
<feature type="binding site" evidence="15">
    <location>
        <position position="20"/>
    </location>
    <ligand>
        <name>Zn(2+)</name>
        <dbReference type="ChEBI" id="CHEBI:29105"/>
        <note>catalytic</note>
    </ligand>
</feature>
<keyword evidence="7 12" id="KW-0479">Metal-binding</keyword>
<feature type="binding site" evidence="14">
    <location>
        <position position="158"/>
    </location>
    <ligand>
        <name>substrate</name>
    </ligand>
</feature>
<dbReference type="GO" id="GO:0009231">
    <property type="term" value="P:riboflavin biosynthetic process"/>
    <property type="evidence" value="ECO:0007669"/>
    <property type="project" value="UniProtKB-UniPathway"/>
</dbReference>
<keyword evidence="9 12" id="KW-0521">NADP</keyword>
<accession>A0A0G1YIJ5</accession>
<proteinExistence type="inferred from homology"/>
<feature type="binding site" evidence="14">
    <location>
        <position position="128"/>
    </location>
    <ligand>
        <name>NADP(+)</name>
        <dbReference type="ChEBI" id="CHEBI:58349"/>
    </ligand>
</feature>
<reference evidence="17 18" key="1">
    <citation type="journal article" date="2015" name="Nature">
        <title>rRNA introns, odd ribosomes, and small enigmatic genomes across a large radiation of phyla.</title>
        <authorList>
            <person name="Brown C.T."/>
            <person name="Hug L.A."/>
            <person name="Thomas B.C."/>
            <person name="Sharon I."/>
            <person name="Castelle C.J."/>
            <person name="Singh A."/>
            <person name="Wilkins M.J."/>
            <person name="Williams K.H."/>
            <person name="Banfield J.F."/>
        </authorList>
    </citation>
    <scope>NUCLEOTIDE SEQUENCE [LARGE SCALE GENOMIC DNA]</scope>
</reference>
<evidence type="ECO:0000256" key="5">
    <source>
        <dbReference type="ARBA" id="ARBA00007417"/>
    </source>
</evidence>
<feature type="binding site" evidence="14">
    <location>
        <begin position="265"/>
        <end position="271"/>
    </location>
    <ligand>
        <name>NADP(+)</name>
        <dbReference type="ChEBI" id="CHEBI:58349"/>
    </ligand>
</feature>
<dbReference type="InterPro" id="IPR002125">
    <property type="entry name" value="CMP_dCMP_dom"/>
</dbReference>
<feature type="active site" description="Proton donor" evidence="13">
    <location>
        <position position="22"/>
    </location>
</feature>
<dbReference type="PROSITE" id="PS51747">
    <property type="entry name" value="CYT_DCMP_DEAMINASES_2"/>
    <property type="match status" value="1"/>
</dbReference>
<evidence type="ECO:0000256" key="10">
    <source>
        <dbReference type="ARBA" id="ARBA00023002"/>
    </source>
</evidence>
<evidence type="ECO:0000256" key="6">
    <source>
        <dbReference type="ARBA" id="ARBA00022619"/>
    </source>
</evidence>
<evidence type="ECO:0000256" key="14">
    <source>
        <dbReference type="PIRSR" id="PIRSR006769-2"/>
    </source>
</evidence>
<dbReference type="PATRIC" id="fig|1619044.3.peg.41"/>
<dbReference type="SUPFAM" id="SSF53597">
    <property type="entry name" value="Dihydrofolate reductase-like"/>
    <property type="match status" value="1"/>
</dbReference>
<dbReference type="NCBIfam" id="TIGR00326">
    <property type="entry name" value="eubact_ribD"/>
    <property type="match status" value="1"/>
</dbReference>
<evidence type="ECO:0000259" key="16">
    <source>
        <dbReference type="PROSITE" id="PS51747"/>
    </source>
</evidence>
<evidence type="ECO:0000256" key="15">
    <source>
        <dbReference type="PIRSR" id="PIRSR006769-3"/>
    </source>
</evidence>
<organism evidence="17 18">
    <name type="scientific">Candidatus Magasanikbacteria bacterium GW2011_GWA2_56_11</name>
    <dbReference type="NCBI Taxonomy" id="1619044"/>
    <lineage>
        <taxon>Bacteria</taxon>
        <taxon>Candidatus Magasanikiibacteriota</taxon>
    </lineage>
</organism>
<comment type="catalytic activity">
    <reaction evidence="12">
        <text>5-amino-6-(5-phospho-D-ribitylamino)uracil + NADP(+) = 5-amino-6-(5-phospho-D-ribosylamino)uracil + NADPH + H(+)</text>
        <dbReference type="Rhea" id="RHEA:17845"/>
        <dbReference type="ChEBI" id="CHEBI:15378"/>
        <dbReference type="ChEBI" id="CHEBI:57783"/>
        <dbReference type="ChEBI" id="CHEBI:58349"/>
        <dbReference type="ChEBI" id="CHEBI:58421"/>
        <dbReference type="ChEBI" id="CHEBI:58453"/>
        <dbReference type="EC" id="1.1.1.193"/>
    </reaction>
</comment>
<comment type="catalytic activity">
    <reaction evidence="12">
        <text>2,5-diamino-6-hydroxy-4-(5-phosphoribosylamino)-pyrimidine + H2O + H(+) = 5-amino-6-(5-phospho-D-ribosylamino)uracil + NH4(+)</text>
        <dbReference type="Rhea" id="RHEA:21868"/>
        <dbReference type="ChEBI" id="CHEBI:15377"/>
        <dbReference type="ChEBI" id="CHEBI:15378"/>
        <dbReference type="ChEBI" id="CHEBI:28938"/>
        <dbReference type="ChEBI" id="CHEBI:58453"/>
        <dbReference type="ChEBI" id="CHEBI:58614"/>
        <dbReference type="EC" id="3.5.4.26"/>
    </reaction>
</comment>
<keyword evidence="6 12" id="KW-0686">Riboflavin biosynthesis</keyword>
<feature type="binding site" evidence="15">
    <location>
        <position position="54"/>
    </location>
    <ligand>
        <name>Zn(2+)</name>
        <dbReference type="ChEBI" id="CHEBI:29105"/>
        <note>catalytic</note>
    </ligand>
</feature>
<dbReference type="CDD" id="cd01284">
    <property type="entry name" value="Riboflavin_deaminase-reductase"/>
    <property type="match status" value="1"/>
</dbReference>